<dbReference type="Pfam" id="PF04457">
    <property type="entry name" value="MJ1316"/>
    <property type="match status" value="1"/>
</dbReference>
<dbReference type="KEGG" id="sre:PTSG_07430"/>
<dbReference type="InterPro" id="IPR040459">
    <property type="entry name" value="MJ1316"/>
</dbReference>
<dbReference type="SUPFAM" id="SSF52540">
    <property type="entry name" value="P-loop containing nucleoside triphosphate hydrolases"/>
    <property type="match status" value="1"/>
</dbReference>
<feature type="region of interest" description="Disordered" evidence="1">
    <location>
        <begin position="448"/>
        <end position="522"/>
    </location>
</feature>
<evidence type="ECO:0000259" key="2">
    <source>
        <dbReference type="PROSITE" id="PS51061"/>
    </source>
</evidence>
<dbReference type="InterPro" id="IPR023214">
    <property type="entry name" value="HAD_sf"/>
</dbReference>
<feature type="compositionally biased region" description="Low complexity" evidence="1">
    <location>
        <begin position="1521"/>
        <end position="1546"/>
    </location>
</feature>
<feature type="compositionally biased region" description="Basic residues" evidence="1">
    <location>
        <begin position="1"/>
        <end position="10"/>
    </location>
</feature>
<feature type="compositionally biased region" description="Acidic residues" evidence="1">
    <location>
        <begin position="136"/>
        <end position="149"/>
    </location>
</feature>
<feature type="compositionally biased region" description="Acidic residues" evidence="1">
    <location>
        <begin position="162"/>
        <end position="183"/>
    </location>
</feature>
<dbReference type="InterPro" id="IPR036867">
    <property type="entry name" value="R3H_dom_sf"/>
</dbReference>
<dbReference type="InterPro" id="IPR009097">
    <property type="entry name" value="Cyclic_Pdiesterase"/>
</dbReference>
<feature type="region of interest" description="Disordered" evidence="1">
    <location>
        <begin position="1496"/>
        <end position="1546"/>
    </location>
</feature>
<feature type="region of interest" description="Disordered" evidence="1">
    <location>
        <begin position="135"/>
        <end position="185"/>
    </location>
</feature>
<dbReference type="GO" id="GO:0005524">
    <property type="term" value="F:ATP binding"/>
    <property type="evidence" value="ECO:0007669"/>
    <property type="project" value="InterPro"/>
</dbReference>
<feature type="region of interest" description="Disordered" evidence="1">
    <location>
        <begin position="690"/>
        <end position="711"/>
    </location>
</feature>
<dbReference type="SUPFAM" id="SSF82708">
    <property type="entry name" value="R3H domain"/>
    <property type="match status" value="1"/>
</dbReference>
<dbReference type="eggNOG" id="ENOG502QQIY">
    <property type="taxonomic scope" value="Eukaryota"/>
</dbReference>
<dbReference type="SUPFAM" id="SSF55144">
    <property type="entry name" value="LigT-like"/>
    <property type="match status" value="1"/>
</dbReference>
<reference evidence="3" key="1">
    <citation type="submission" date="2009-08" db="EMBL/GenBank/DDBJ databases">
        <title>Annotation of Salpingoeca rosetta.</title>
        <authorList>
            <consortium name="The Broad Institute Genome Sequencing Platform"/>
            <person name="Russ C."/>
            <person name="Cuomo C."/>
            <person name="Burger G."/>
            <person name="Gray M.W."/>
            <person name="Holland P.W.H."/>
            <person name="King N."/>
            <person name="Lang F.B.F."/>
            <person name="Roger A.J."/>
            <person name="Ruiz-Trillo I."/>
            <person name="Young S.K."/>
            <person name="Zeng Q."/>
            <person name="Gargeya S."/>
            <person name="Alvarado L."/>
            <person name="Berlin A."/>
            <person name="Chapman S.B."/>
            <person name="Chen Z."/>
            <person name="Freedman E."/>
            <person name="Gellesch M."/>
            <person name="Goldberg J."/>
            <person name="Griggs A."/>
            <person name="Gujja S."/>
            <person name="Heilman E."/>
            <person name="Heiman D."/>
            <person name="Howarth C."/>
            <person name="Mehta T."/>
            <person name="Neiman D."/>
            <person name="Pearson M."/>
            <person name="Roberts A."/>
            <person name="Saif S."/>
            <person name="Shea T."/>
            <person name="Shenoy N."/>
            <person name="Sisk P."/>
            <person name="Stolte C."/>
            <person name="Sykes S."/>
            <person name="White J."/>
            <person name="Yandava C."/>
            <person name="Haas B."/>
            <person name="Nusbaum C."/>
            <person name="Birren B."/>
        </authorList>
    </citation>
    <scope>NUCLEOTIDE SEQUENCE [LARGE SCALE GENOMIC DNA]</scope>
    <source>
        <strain evidence="3">ATCC 50818</strain>
    </source>
</reference>
<dbReference type="Gene3D" id="3.40.50.1000">
    <property type="entry name" value="HAD superfamily/HAD-like"/>
    <property type="match status" value="1"/>
</dbReference>
<dbReference type="Proteomes" id="UP000007799">
    <property type="component" value="Unassembled WGS sequence"/>
</dbReference>
<protein>
    <recommendedName>
        <fullName evidence="2">R3H domain-containing protein</fullName>
    </recommendedName>
</protein>
<dbReference type="Pfam" id="PF08302">
    <property type="entry name" value="tRNA_lig_CPD"/>
    <property type="match status" value="1"/>
</dbReference>
<dbReference type="OrthoDB" id="10263155at2759"/>
<feature type="compositionally biased region" description="Low complexity" evidence="1">
    <location>
        <begin position="690"/>
        <end position="705"/>
    </location>
</feature>
<dbReference type="Gene3D" id="3.90.1140.10">
    <property type="entry name" value="Cyclic phosphodiesterase"/>
    <property type="match status" value="1"/>
</dbReference>
<feature type="compositionally biased region" description="Acidic residues" evidence="1">
    <location>
        <begin position="1507"/>
        <end position="1518"/>
    </location>
</feature>
<feature type="compositionally biased region" description="Low complexity" evidence="1">
    <location>
        <begin position="450"/>
        <end position="466"/>
    </location>
</feature>
<organism evidence="4">
    <name type="scientific">Salpingoeca rosetta (strain ATCC 50818 / BSB-021)</name>
    <dbReference type="NCBI Taxonomy" id="946362"/>
    <lineage>
        <taxon>Eukaryota</taxon>
        <taxon>Choanoflagellata</taxon>
        <taxon>Craspedida</taxon>
        <taxon>Salpingoecidae</taxon>
        <taxon>Salpingoeca</taxon>
    </lineage>
</organism>
<name>F2UIP3_SALR5</name>
<dbReference type="Pfam" id="PF01424">
    <property type="entry name" value="R3H"/>
    <property type="match status" value="1"/>
</dbReference>
<dbReference type="InterPro" id="IPR019510">
    <property type="entry name" value="AKAP7-like_phosphoesterase"/>
</dbReference>
<dbReference type="Pfam" id="PF10469">
    <property type="entry name" value="AKAP7_NLS"/>
    <property type="match status" value="1"/>
</dbReference>
<feature type="domain" description="R3H" evidence="2">
    <location>
        <begin position="1674"/>
        <end position="1738"/>
    </location>
</feature>
<dbReference type="InterPro" id="IPR027417">
    <property type="entry name" value="P-loop_NTPase"/>
</dbReference>
<dbReference type="OMA" id="ARYSRIT"/>
<sequence>MPSKKQKAGKSGKSNSPDASRDRKMRPADDIIKRITWDSTISSSLVIVGYEDRFVGVKERAFDEFNWVDDLGALSHKAVAIPRHRIVYFKYRDTIIWDRPNRVDRVFGSAGTGVKLEETVAKADAEHQARLQEMMDNSDDDDGDGDDDTGGATNANAQRDNNDDDDDDDDDDGDDDDGDDDGLANEVGRRLRLRRVRDDSDRPNYFVSLRVDRPSVVQQLKSWQDAIVSRIPWLADHLIPSQAFHITLVTLRCATSSDIAAAALALRSFRSRVHRVVPPSNRFLVEAPAMFGDRLVYASVNEHKCNIQRLVTELCAHLEGAGVALVGNRTPFVPHISIVKPSRAALQNNGRLPLDLCNGLEAPKSLWHRVEALHLNRMSPDKADDGHYQRVAHIPNARVGVTAAAAVELVQQRLYNTSTGLVVIMKGLPGSGKSTTVRMLKQLDPVARKAAASTSAPPQAASGAGTAPPPPAATTTTTSTAPPAGSAGDATKLSTTTTTNTSKSTTSTTTDNESNTRGCSDSTAATNGVVVCSADHEIERHARKTNTTYKEAWSKQLTKAAHEKCKELFRESLASGVRLVIVDNTNITPSRYEAYVEGAVAAGYDWCVVELGCFSREQATRFFQRNTHHLEPAVFFRMYNMWEESPDDGHTIMIDQYDLSDDSNNGSNSAASTAAATALTPGAASTTATTTATSANASKNAGATNPADADVEVKLTPRASATPASMTPRPQCEVVYTGLFLTQEARALLRERLPKRHTTEHLDHVTLAYRPSTEMWLSLPFGERVTVRVEAEVYDARGQALVVSWRRTRDGDGDGDDESVDALASLNAHPHITVSTAGGVEAVYSNTLLAAAAAAPELVTATADAATSSTGRGLVVNRLDGAIEVEAVAGVCFRDAHGITRVSHNRSSVVAPIAKSAAVLPDMTAPVAKPQLYVFDFDNTLMLVPGKEEGSRFYWQQHGKAWPKDSWASQPESLAPYMPLFPGPAMQMFRHILHARDNVEVVVLTGRLAPMRAHVQRVLAAFGLCPSSFRLICHPGGGQDTSVFKRDTVRDMWETARYSRITFIDDLGKTLQGVESLRSECGARVDVVDANTLWSLAVPAAAPALDAARDHSSRDGAANGGDDDDDNVDGSDTEEHEQQVQRAAVGGAVAAGGDSGGGAVAALCDELGLLSRPSGYDAAVAAGIALVTRCWARVLRECADSADYAATFDVDAAAAIVFGSHTIGCLSDVDVCLLAPLVRSTYAVQPAFLISRLFAVLAEEGAADVYLADKARCPRIVARIACTNAATVTLDLIAAVVHAAQVEEITSCASFLPPPAAACDDASVIALDGIAVNRALHTLLRARGIPIQTAASVLEVARLLLESIGVYGTGVVGLRRFHLVAAFMQVAREHQPDPTSAHATGDALLLSLLSFFANGNAQALLTSGASEGGVKKGGTVAAATWGEVARMCKRWLRFLRSDGVSTSTLCQLVQSHGWKEMNAHDAAVAATLLQISRDQHQGPATNTGGAADDDDGDDDDDEQGTHASHPTTTTTTSKSKGSASASSSNVAGGGSEIVIAFAGDNSHVAWQADLFLHARLPTYITHLQRAAAGDGLVRVFTGQRRFVDAFERPESLPANSVDTHVRAVLCRAMTRDAMLNALQPLWRELEHFRAQGTCMAISLGGEAVFRDTTTASSSWTDARVSQAVREFVASTDKTRALPCHITAYQRKLVHSICDSLGTVSSRSEGAGALRHIVLSKKA</sequence>
<dbReference type="PROSITE" id="PS51061">
    <property type="entry name" value="R3H"/>
    <property type="match status" value="1"/>
</dbReference>
<feature type="compositionally biased region" description="Low complexity" evidence="1">
    <location>
        <begin position="473"/>
        <end position="516"/>
    </location>
</feature>
<evidence type="ECO:0000313" key="3">
    <source>
        <dbReference type="EMBL" id="EGD77092.1"/>
    </source>
</evidence>
<dbReference type="EMBL" id="GL832976">
    <property type="protein sequence ID" value="EGD77092.1"/>
    <property type="molecule type" value="Genomic_DNA"/>
</dbReference>
<dbReference type="InterPro" id="IPR042653">
    <property type="entry name" value="Leng9"/>
</dbReference>
<dbReference type="InterPro" id="IPR001374">
    <property type="entry name" value="R3H_dom"/>
</dbReference>
<feature type="compositionally biased region" description="Acidic residues" evidence="1">
    <location>
        <begin position="1121"/>
        <end position="1135"/>
    </location>
</feature>
<dbReference type="GO" id="GO:0006388">
    <property type="term" value="P:tRNA splicing, via endonucleolytic cleavage and ligation"/>
    <property type="evidence" value="ECO:0007669"/>
    <property type="project" value="InterPro"/>
</dbReference>
<proteinExistence type="predicted"/>
<evidence type="ECO:0000313" key="4">
    <source>
        <dbReference type="Proteomes" id="UP000007799"/>
    </source>
</evidence>
<dbReference type="STRING" id="946362.F2UIP3"/>
<dbReference type="PANTHER" id="PTHR46729:SF1">
    <property type="entry name" value="LEUKOCYTE RECEPTOR CLUSTER MEMBER 9"/>
    <property type="match status" value="1"/>
</dbReference>
<keyword evidence="4" id="KW-1185">Reference proteome</keyword>
<dbReference type="GeneID" id="16071494"/>
<feature type="region of interest" description="Disordered" evidence="1">
    <location>
        <begin position="1107"/>
        <end position="1144"/>
    </location>
</feature>
<dbReference type="RefSeq" id="XP_004990931.1">
    <property type="nucleotide sequence ID" value="XM_004990874.1"/>
</dbReference>
<gene>
    <name evidence="3" type="ORF">PTSG_07430</name>
</gene>
<accession>F2UIP3</accession>
<dbReference type="Pfam" id="PF13671">
    <property type="entry name" value="AAA_33"/>
    <property type="match status" value="1"/>
</dbReference>
<evidence type="ECO:0000256" key="1">
    <source>
        <dbReference type="SAM" id="MobiDB-lite"/>
    </source>
</evidence>
<dbReference type="InParanoid" id="F2UIP3"/>
<dbReference type="CDD" id="cd02325">
    <property type="entry name" value="R3H"/>
    <property type="match status" value="1"/>
</dbReference>
<dbReference type="PANTHER" id="PTHR46729">
    <property type="entry name" value="LEUKOCYTE RECEPTOR CLUSTER MEMBER 9"/>
    <property type="match status" value="1"/>
</dbReference>
<dbReference type="Gene3D" id="3.40.50.300">
    <property type="entry name" value="P-loop containing nucleotide triphosphate hydrolases"/>
    <property type="match status" value="1"/>
</dbReference>
<dbReference type="InterPro" id="IPR015965">
    <property type="entry name" value="tRNA_lig_PDEase"/>
</dbReference>
<feature type="region of interest" description="Disordered" evidence="1">
    <location>
        <begin position="1"/>
        <end position="27"/>
    </location>
</feature>
<dbReference type="GO" id="GO:0003972">
    <property type="term" value="F:RNA ligase (ATP) activity"/>
    <property type="evidence" value="ECO:0007669"/>
    <property type="project" value="InterPro"/>
</dbReference>
<dbReference type="GO" id="GO:0003676">
    <property type="term" value="F:nucleic acid binding"/>
    <property type="evidence" value="ECO:0007669"/>
    <property type="project" value="UniProtKB-UniRule"/>
</dbReference>
<dbReference type="Gene3D" id="3.30.1370.50">
    <property type="entry name" value="R3H-like domain"/>
    <property type="match status" value="1"/>
</dbReference>